<dbReference type="Pfam" id="PF14659">
    <property type="entry name" value="Phage_int_SAM_3"/>
    <property type="match status" value="1"/>
</dbReference>
<dbReference type="InterPro" id="IPR044068">
    <property type="entry name" value="CB"/>
</dbReference>
<dbReference type="PANTHER" id="PTHR30629">
    <property type="entry name" value="PROPHAGE INTEGRASE"/>
    <property type="match status" value="1"/>
</dbReference>
<dbReference type="Proteomes" id="UP000002012">
    <property type="component" value="Chromosome"/>
</dbReference>
<dbReference type="Gene3D" id="1.10.150.130">
    <property type="match status" value="1"/>
</dbReference>
<proteinExistence type="inferred from homology"/>
<dbReference type="PANTHER" id="PTHR30629:SF2">
    <property type="entry name" value="PROPHAGE INTEGRASE INTS-RELATED"/>
    <property type="match status" value="1"/>
</dbReference>
<reference evidence="8 9" key="1">
    <citation type="journal article" date="2010" name="Stand. Genomic Sci.">
        <title>Complete genome sequence of Denitrovibrio acetiphilus type strain (N2460).</title>
        <authorList>
            <person name="Kiss H."/>
            <person name="Lang E."/>
            <person name="Lapidus A."/>
            <person name="Copeland A."/>
            <person name="Nolan M."/>
            <person name="Glavina Del Rio T."/>
            <person name="Chen F."/>
            <person name="Lucas S."/>
            <person name="Tice H."/>
            <person name="Cheng J.F."/>
            <person name="Han C."/>
            <person name="Goodwin L."/>
            <person name="Pitluck S."/>
            <person name="Liolios K."/>
            <person name="Pati A."/>
            <person name="Ivanova N."/>
            <person name="Mavromatis K."/>
            <person name="Chen A."/>
            <person name="Palaniappan K."/>
            <person name="Land M."/>
            <person name="Hauser L."/>
            <person name="Chang Y.J."/>
            <person name="Jeffries C.D."/>
            <person name="Detter J.C."/>
            <person name="Brettin T."/>
            <person name="Spring S."/>
            <person name="Rohde M."/>
            <person name="Goker M."/>
            <person name="Woyke T."/>
            <person name="Bristow J."/>
            <person name="Eisen J.A."/>
            <person name="Markowitz V."/>
            <person name="Hugenholtz P."/>
            <person name="Kyrpides N.C."/>
            <person name="Klenk H.P."/>
        </authorList>
    </citation>
    <scope>NUCLEOTIDE SEQUENCE [LARGE SCALE GENOMIC DNA]</scope>
    <source>
        <strain evidence="9">DSM 12809 / NBRC 114555 / N2460</strain>
    </source>
</reference>
<protein>
    <submittedName>
        <fullName evidence="8">Integrase family protein</fullName>
    </submittedName>
</protein>
<dbReference type="EMBL" id="CP001968">
    <property type="protein sequence ID" value="ADD69309.1"/>
    <property type="molecule type" value="Genomic_DNA"/>
</dbReference>
<dbReference type="PROSITE" id="PS51898">
    <property type="entry name" value="TYR_RECOMBINASE"/>
    <property type="match status" value="1"/>
</dbReference>
<dbReference type="SUPFAM" id="SSF56349">
    <property type="entry name" value="DNA breaking-rejoining enzymes"/>
    <property type="match status" value="1"/>
</dbReference>
<dbReference type="Gene3D" id="1.10.443.10">
    <property type="entry name" value="Intergrase catalytic core"/>
    <property type="match status" value="1"/>
</dbReference>
<dbReference type="RefSeq" id="WP_013011809.1">
    <property type="nucleotide sequence ID" value="NC_013943.1"/>
</dbReference>
<dbReference type="HOGENOM" id="CLU_027562_17_7_0"/>
<dbReference type="InterPro" id="IPR004107">
    <property type="entry name" value="Integrase_SAM-like_N"/>
</dbReference>
<comment type="similarity">
    <text evidence="1">Belongs to the 'phage' integrase family.</text>
</comment>
<dbReference type="InterPro" id="IPR010998">
    <property type="entry name" value="Integrase_recombinase_N"/>
</dbReference>
<dbReference type="GO" id="GO:0003677">
    <property type="term" value="F:DNA binding"/>
    <property type="evidence" value="ECO:0007669"/>
    <property type="project" value="UniProtKB-UniRule"/>
</dbReference>
<dbReference type="GO" id="GO:0015074">
    <property type="term" value="P:DNA integration"/>
    <property type="evidence" value="ECO:0007669"/>
    <property type="project" value="UniProtKB-KW"/>
</dbReference>
<evidence type="ECO:0000256" key="3">
    <source>
        <dbReference type="ARBA" id="ARBA00023125"/>
    </source>
</evidence>
<accession>D4H4I0</accession>
<dbReference type="PaxDb" id="522772-Dacet_2549"/>
<dbReference type="OrthoDB" id="7615137at2"/>
<evidence type="ECO:0000256" key="4">
    <source>
        <dbReference type="ARBA" id="ARBA00023172"/>
    </source>
</evidence>
<gene>
    <name evidence="8" type="ordered locus">Dacet_2549</name>
</gene>
<evidence type="ECO:0000313" key="9">
    <source>
        <dbReference type="Proteomes" id="UP000002012"/>
    </source>
</evidence>
<dbReference type="KEGG" id="dap:Dacet_2549"/>
<sequence length="397" mass="45839">MNTKKKLTDAVVRNAKPATQGSGYYYIWDTELKGFALRVTGRPTKSYVIRYRNEEGRQKVMTLFRASNITADEARRKARTKLTEAQGGTDILKEKQEKRKAMLFSEFAEIYLEHHARPNNSAGTVKTNESYLERLILPAFGNRPLKSITPEDTAKLHHKIGKSTPVQANRVHALLRKMFTLAETWRYIPQNTNPCVHTQKYKETPVQRFLTPDETKRLEDVLEKYEEKYYSAVLALRLLMYTGCRKEEILTLKWENIKNELNLLHIPKSKTGEKNVPVSHEVLDMLENAYKVNEYVCFGKFENSRLIGLQKIWERLRKEAGLEDVRIHDLRHSFASTAISGGINIEFISKLLGHKRITTTEYYYAHVQNDPLHEAANKIATSITTARKTGKGLRRVK</sequence>
<keyword evidence="4" id="KW-0233">DNA recombination</keyword>
<dbReference type="Pfam" id="PF00589">
    <property type="entry name" value="Phage_integrase"/>
    <property type="match status" value="1"/>
</dbReference>
<evidence type="ECO:0000256" key="1">
    <source>
        <dbReference type="ARBA" id="ARBA00008857"/>
    </source>
</evidence>
<dbReference type="STRING" id="522772.Dacet_2549"/>
<dbReference type="InterPro" id="IPR038488">
    <property type="entry name" value="Integrase_DNA-bd_sf"/>
</dbReference>
<dbReference type="CDD" id="cd00796">
    <property type="entry name" value="INT_Rci_Hp1_C"/>
    <property type="match status" value="1"/>
</dbReference>
<evidence type="ECO:0000256" key="5">
    <source>
        <dbReference type="PROSITE-ProRule" id="PRU01248"/>
    </source>
</evidence>
<keyword evidence="2" id="KW-0229">DNA integration</keyword>
<dbReference type="InterPro" id="IPR002104">
    <property type="entry name" value="Integrase_catalytic"/>
</dbReference>
<dbReference type="AlphaFoldDB" id="D4H4I0"/>
<dbReference type="eggNOG" id="COG0582">
    <property type="taxonomic scope" value="Bacteria"/>
</dbReference>
<dbReference type="Gene3D" id="3.30.160.390">
    <property type="entry name" value="Integrase, DNA-binding domain"/>
    <property type="match status" value="1"/>
</dbReference>
<evidence type="ECO:0000313" key="8">
    <source>
        <dbReference type="EMBL" id="ADD69309.1"/>
    </source>
</evidence>
<dbReference type="FunCoup" id="D4H4I0">
    <property type="interactions" value="4"/>
</dbReference>
<feature type="domain" description="Tyr recombinase" evidence="6">
    <location>
        <begin position="205"/>
        <end position="377"/>
    </location>
</feature>
<name>D4H4I0_DENA2</name>
<dbReference type="InterPro" id="IPR013762">
    <property type="entry name" value="Integrase-like_cat_sf"/>
</dbReference>
<dbReference type="Pfam" id="PF13356">
    <property type="entry name" value="Arm-DNA-bind_3"/>
    <property type="match status" value="1"/>
</dbReference>
<dbReference type="PROSITE" id="PS51900">
    <property type="entry name" value="CB"/>
    <property type="match status" value="1"/>
</dbReference>
<dbReference type="InterPro" id="IPR025166">
    <property type="entry name" value="Integrase_DNA_bind_dom"/>
</dbReference>
<organism evidence="8 9">
    <name type="scientific">Denitrovibrio acetiphilus (strain DSM 12809 / NBRC 114555 / N2460)</name>
    <dbReference type="NCBI Taxonomy" id="522772"/>
    <lineage>
        <taxon>Bacteria</taxon>
        <taxon>Pseudomonadati</taxon>
        <taxon>Deferribacterota</taxon>
        <taxon>Deferribacteres</taxon>
        <taxon>Deferribacterales</taxon>
        <taxon>Geovibrionaceae</taxon>
        <taxon>Denitrovibrio</taxon>
    </lineage>
</organism>
<evidence type="ECO:0000259" key="6">
    <source>
        <dbReference type="PROSITE" id="PS51898"/>
    </source>
</evidence>
<keyword evidence="3 5" id="KW-0238">DNA-binding</keyword>
<evidence type="ECO:0000259" key="7">
    <source>
        <dbReference type="PROSITE" id="PS51900"/>
    </source>
</evidence>
<dbReference type="InterPro" id="IPR011010">
    <property type="entry name" value="DNA_brk_join_enz"/>
</dbReference>
<feature type="domain" description="Core-binding (CB)" evidence="7">
    <location>
        <begin position="102"/>
        <end position="183"/>
    </location>
</feature>
<dbReference type="GO" id="GO:0006310">
    <property type="term" value="P:DNA recombination"/>
    <property type="evidence" value="ECO:0007669"/>
    <property type="project" value="UniProtKB-KW"/>
</dbReference>
<keyword evidence="9" id="KW-1185">Reference proteome</keyword>
<evidence type="ECO:0000256" key="2">
    <source>
        <dbReference type="ARBA" id="ARBA00022908"/>
    </source>
</evidence>
<dbReference type="InParanoid" id="D4H4I0"/>
<dbReference type="InterPro" id="IPR050808">
    <property type="entry name" value="Phage_Integrase"/>
</dbReference>